<proteinExistence type="predicted"/>
<sequence length="462" mass="49624">MLFGLWSGRHFGAARTLLLALLVVLLLDPWAVLAAGFWLSFGAVGVLLYIGVPRIGVVSGWRERIMHWGLTQWAVTVGSVPLLLLLFQQFSLVSPLANALAIPVVSFVITPLALLYAVLPWPPLIALDHELLALLMRWLEALGDWPQWQQAAPPLPAVLLAVLGVACLLLPRGFPARWLGAVLLLPALLTPPLRPPAGEVWLDVLDVGHGLAVVVRTQTHALLYDTGPRYGGDADAGQRVVVPFLRAAGVERLDTLLVSHRDNDHAGGTESVLGAVPVARVLSSVAGLAGERCVAGQAWDWDGVRFRVLHPLAAAYEKSTASNHLSCVLRIDSAGGRSALLVGDIETPDEAALLARAAAATAAAGPRTASPLNSDVLVAPHHGSRTSSSLPFVAAVAPSEVVFTVGYRDRFGHPVPEVAARYAAARQWRSDRDGELSFVLAGSVSAAAWRQQYRRYWHWREQ</sequence>
<keyword evidence="2" id="KW-1003">Cell membrane</keyword>
<dbReference type="Pfam" id="PF00753">
    <property type="entry name" value="Lactamase_B"/>
    <property type="match status" value="1"/>
</dbReference>
<keyword evidence="4 6" id="KW-1133">Transmembrane helix</keyword>
<dbReference type="SMART" id="SM00849">
    <property type="entry name" value="Lactamase_B"/>
    <property type="match status" value="1"/>
</dbReference>
<evidence type="ECO:0000256" key="3">
    <source>
        <dbReference type="ARBA" id="ARBA00022692"/>
    </source>
</evidence>
<feature type="transmembrane region" description="Helical" evidence="6">
    <location>
        <begin position="65"/>
        <end position="87"/>
    </location>
</feature>
<dbReference type="Gene3D" id="3.60.15.10">
    <property type="entry name" value="Ribonuclease Z/Hydroxyacylglutathione hydrolase-like"/>
    <property type="match status" value="1"/>
</dbReference>
<feature type="transmembrane region" description="Helical" evidence="6">
    <location>
        <begin position="99"/>
        <end position="119"/>
    </location>
</feature>
<dbReference type="OrthoDB" id="9761531at2"/>
<comment type="subcellular location">
    <subcellularLocation>
        <location evidence="1">Cell membrane</location>
        <topology evidence="1">Multi-pass membrane protein</topology>
    </subcellularLocation>
</comment>
<dbReference type="NCBIfam" id="TIGR00360">
    <property type="entry name" value="ComEC_N-term"/>
    <property type="match status" value="1"/>
</dbReference>
<dbReference type="InterPro" id="IPR052159">
    <property type="entry name" value="Competence_DNA_uptake"/>
</dbReference>
<dbReference type="PANTHER" id="PTHR30619:SF1">
    <property type="entry name" value="RECOMBINATION PROTEIN 2"/>
    <property type="match status" value="1"/>
</dbReference>
<dbReference type="GO" id="GO:0030420">
    <property type="term" value="P:establishment of competence for transformation"/>
    <property type="evidence" value="ECO:0007669"/>
    <property type="project" value="InterPro"/>
</dbReference>
<gene>
    <name evidence="8" type="ORF">GGD90_003355</name>
</gene>
<evidence type="ECO:0000256" key="6">
    <source>
        <dbReference type="SAM" id="Phobius"/>
    </source>
</evidence>
<dbReference type="SUPFAM" id="SSF56281">
    <property type="entry name" value="Metallo-hydrolase/oxidoreductase"/>
    <property type="match status" value="1"/>
</dbReference>
<protein>
    <submittedName>
        <fullName evidence="8">DNA internalization-related competence protein ComEC/Rec2</fullName>
    </submittedName>
</protein>
<dbReference type="Pfam" id="PF03772">
    <property type="entry name" value="Competence"/>
    <property type="match status" value="1"/>
</dbReference>
<organism evidence="8 9">
    <name type="scientific">Rhodocyclus tenuis</name>
    <name type="common">Rhodospirillum tenue</name>
    <dbReference type="NCBI Taxonomy" id="1066"/>
    <lineage>
        <taxon>Bacteria</taxon>
        <taxon>Pseudomonadati</taxon>
        <taxon>Pseudomonadota</taxon>
        <taxon>Betaproteobacteria</taxon>
        <taxon>Rhodocyclales</taxon>
        <taxon>Rhodocyclaceae</taxon>
        <taxon>Rhodocyclus</taxon>
    </lineage>
</organism>
<dbReference type="GO" id="GO:0005886">
    <property type="term" value="C:plasma membrane"/>
    <property type="evidence" value="ECO:0007669"/>
    <property type="project" value="UniProtKB-SubCell"/>
</dbReference>
<dbReference type="RefSeq" id="WP_153117983.1">
    <property type="nucleotide sequence ID" value="NZ_JACIGE010000016.1"/>
</dbReference>
<dbReference type="PANTHER" id="PTHR30619">
    <property type="entry name" value="DNA INTERNALIZATION/COMPETENCE PROTEIN COMEC/REC2"/>
    <property type="match status" value="1"/>
</dbReference>
<dbReference type="EMBL" id="JACIGE010000016">
    <property type="protein sequence ID" value="MBB4248953.1"/>
    <property type="molecule type" value="Genomic_DNA"/>
</dbReference>
<keyword evidence="3 6" id="KW-0812">Transmembrane</keyword>
<dbReference type="InterPro" id="IPR004477">
    <property type="entry name" value="ComEC_N"/>
</dbReference>
<evidence type="ECO:0000313" key="9">
    <source>
        <dbReference type="Proteomes" id="UP000587070"/>
    </source>
</evidence>
<evidence type="ECO:0000256" key="4">
    <source>
        <dbReference type="ARBA" id="ARBA00022989"/>
    </source>
</evidence>
<evidence type="ECO:0000256" key="5">
    <source>
        <dbReference type="ARBA" id="ARBA00023136"/>
    </source>
</evidence>
<dbReference type="InterPro" id="IPR001279">
    <property type="entry name" value="Metallo-B-lactamas"/>
</dbReference>
<feature type="domain" description="Metallo-beta-lactamase" evidence="7">
    <location>
        <begin position="209"/>
        <end position="382"/>
    </location>
</feature>
<feature type="transmembrane region" description="Helical" evidence="6">
    <location>
        <begin position="151"/>
        <end position="170"/>
    </location>
</feature>
<keyword evidence="9" id="KW-1185">Reference proteome</keyword>
<comment type="caution">
    <text evidence="8">The sequence shown here is derived from an EMBL/GenBank/DDBJ whole genome shotgun (WGS) entry which is preliminary data.</text>
</comment>
<dbReference type="InterPro" id="IPR035681">
    <property type="entry name" value="ComA-like_MBL"/>
</dbReference>
<dbReference type="NCBIfam" id="TIGR00361">
    <property type="entry name" value="ComEC_Rec2"/>
    <property type="match status" value="1"/>
</dbReference>
<accession>A0A840G9E5</accession>
<dbReference type="Proteomes" id="UP000587070">
    <property type="component" value="Unassembled WGS sequence"/>
</dbReference>
<evidence type="ECO:0000259" key="7">
    <source>
        <dbReference type="SMART" id="SM00849"/>
    </source>
</evidence>
<dbReference type="InterPro" id="IPR036866">
    <property type="entry name" value="RibonucZ/Hydroxyglut_hydro"/>
</dbReference>
<keyword evidence="5 6" id="KW-0472">Membrane</keyword>
<name>A0A840G9E5_RHOTE</name>
<reference evidence="8 9" key="1">
    <citation type="submission" date="2020-08" db="EMBL/GenBank/DDBJ databases">
        <title>Genome sequencing of Purple Non-Sulfur Bacteria from various extreme environments.</title>
        <authorList>
            <person name="Mayer M."/>
        </authorList>
    </citation>
    <scope>NUCLEOTIDE SEQUENCE [LARGE SCALE GENOMIC DNA]</scope>
    <source>
        <strain evidence="8 9">2761</strain>
    </source>
</reference>
<evidence type="ECO:0000313" key="8">
    <source>
        <dbReference type="EMBL" id="MBB4248953.1"/>
    </source>
</evidence>
<dbReference type="AlphaFoldDB" id="A0A840G9E5"/>
<dbReference type="InterPro" id="IPR004797">
    <property type="entry name" value="Competence_ComEC/Rec2"/>
</dbReference>
<dbReference type="CDD" id="cd07731">
    <property type="entry name" value="ComA-like_MBL-fold"/>
    <property type="match status" value="1"/>
</dbReference>
<evidence type="ECO:0000256" key="1">
    <source>
        <dbReference type="ARBA" id="ARBA00004651"/>
    </source>
</evidence>
<evidence type="ECO:0000256" key="2">
    <source>
        <dbReference type="ARBA" id="ARBA00022475"/>
    </source>
</evidence>